<gene>
    <name evidence="1" type="ORF">BofuT4_uP020070.1</name>
</gene>
<dbReference type="HOGENOM" id="CLU_2941469_0_0_1"/>
<dbReference type="Proteomes" id="UP000008177">
    <property type="component" value="Unplaced contigs"/>
</dbReference>
<dbReference type="EMBL" id="FQ790337">
    <property type="protein sequence ID" value="CCD51701.1"/>
    <property type="molecule type" value="Genomic_DNA"/>
</dbReference>
<sequence>MFTSSVHISLAVQVDTTFIHTQIHSTEIPRTIAGHLHRIHTPIVTPLTPEEDPSDPTLRT</sequence>
<proteinExistence type="predicted"/>
<name>G2YJ14_BOTF4</name>
<reference evidence="2" key="1">
    <citation type="journal article" date="2011" name="PLoS Genet.">
        <title>Genomic analysis of the necrotrophic fungal pathogens Sclerotinia sclerotiorum and Botrytis cinerea.</title>
        <authorList>
            <person name="Amselem J."/>
            <person name="Cuomo C.A."/>
            <person name="van Kan J.A."/>
            <person name="Viaud M."/>
            <person name="Benito E.P."/>
            <person name="Couloux A."/>
            <person name="Coutinho P.M."/>
            <person name="de Vries R.P."/>
            <person name="Dyer P.S."/>
            <person name="Fillinger S."/>
            <person name="Fournier E."/>
            <person name="Gout L."/>
            <person name="Hahn M."/>
            <person name="Kohn L."/>
            <person name="Lapalu N."/>
            <person name="Plummer K.M."/>
            <person name="Pradier J.M."/>
            <person name="Quevillon E."/>
            <person name="Sharon A."/>
            <person name="Simon A."/>
            <person name="ten Have A."/>
            <person name="Tudzynski B."/>
            <person name="Tudzynski P."/>
            <person name="Wincker P."/>
            <person name="Andrew M."/>
            <person name="Anthouard V."/>
            <person name="Beever R.E."/>
            <person name="Beffa R."/>
            <person name="Benoit I."/>
            <person name="Bouzid O."/>
            <person name="Brault B."/>
            <person name="Chen Z."/>
            <person name="Choquer M."/>
            <person name="Collemare J."/>
            <person name="Cotton P."/>
            <person name="Danchin E.G."/>
            <person name="Da Silva C."/>
            <person name="Gautier A."/>
            <person name="Giraud C."/>
            <person name="Giraud T."/>
            <person name="Gonzalez C."/>
            <person name="Grossetete S."/>
            <person name="Guldener U."/>
            <person name="Henrissat B."/>
            <person name="Howlett B.J."/>
            <person name="Kodira C."/>
            <person name="Kretschmer M."/>
            <person name="Lappartient A."/>
            <person name="Leroch M."/>
            <person name="Levis C."/>
            <person name="Mauceli E."/>
            <person name="Neuveglise C."/>
            <person name="Oeser B."/>
            <person name="Pearson M."/>
            <person name="Poulain J."/>
            <person name="Poussereau N."/>
            <person name="Quesneville H."/>
            <person name="Rascle C."/>
            <person name="Schumacher J."/>
            <person name="Segurens B."/>
            <person name="Sexton A."/>
            <person name="Silva E."/>
            <person name="Sirven C."/>
            <person name="Soanes D.M."/>
            <person name="Talbot N.J."/>
            <person name="Templeton M."/>
            <person name="Yandava C."/>
            <person name="Yarden O."/>
            <person name="Zeng Q."/>
            <person name="Rollins J.A."/>
            <person name="Lebrun M.H."/>
            <person name="Dickman M."/>
        </authorList>
    </citation>
    <scope>NUCLEOTIDE SEQUENCE [LARGE SCALE GENOMIC DNA]</scope>
    <source>
        <strain evidence="2">T4</strain>
    </source>
</reference>
<evidence type="ECO:0000313" key="2">
    <source>
        <dbReference type="Proteomes" id="UP000008177"/>
    </source>
</evidence>
<organism evidence="1 2">
    <name type="scientific">Botryotinia fuckeliana (strain T4)</name>
    <name type="common">Noble rot fungus</name>
    <name type="synonym">Botrytis cinerea</name>
    <dbReference type="NCBI Taxonomy" id="999810"/>
    <lineage>
        <taxon>Eukaryota</taxon>
        <taxon>Fungi</taxon>
        <taxon>Dikarya</taxon>
        <taxon>Ascomycota</taxon>
        <taxon>Pezizomycotina</taxon>
        <taxon>Leotiomycetes</taxon>
        <taxon>Helotiales</taxon>
        <taxon>Sclerotiniaceae</taxon>
        <taxon>Botrytis</taxon>
    </lineage>
</organism>
<dbReference type="InParanoid" id="G2YJ14"/>
<dbReference type="AlphaFoldDB" id="G2YJ14"/>
<evidence type="ECO:0000313" key="1">
    <source>
        <dbReference type="EMBL" id="CCD51701.1"/>
    </source>
</evidence>
<accession>G2YJ14</accession>
<protein>
    <submittedName>
        <fullName evidence="1">Uncharacterized protein</fullName>
    </submittedName>
</protein>